<sequence length="184" mass="18889">MRSETRARTRARGLARAGDVLLTLAAVAGAVCIVLAIATVAFDVRVTLFSTGSMSPTIPAGAAAVARGIPADEIEVGDVVTVERPGQLPITHRVTSVGPSPGGSAEARLITMRGDANAVPDPFPYDVERVRLVLFAVPGVAPLFAAAGAPPVMAAVTIAATALVVAMFWPRRRRRRTAAAEGAG</sequence>
<organism evidence="2 3">
    <name type="scientific">Microbacterium radiodurans</name>
    <dbReference type="NCBI Taxonomy" id="661398"/>
    <lineage>
        <taxon>Bacteria</taxon>
        <taxon>Bacillati</taxon>
        <taxon>Actinomycetota</taxon>
        <taxon>Actinomycetes</taxon>
        <taxon>Micrococcales</taxon>
        <taxon>Microbacteriaceae</taxon>
        <taxon>Microbacterium</taxon>
    </lineage>
</organism>
<proteinExistence type="predicted"/>
<feature type="transmembrane region" description="Helical" evidence="1">
    <location>
        <begin position="20"/>
        <end position="42"/>
    </location>
</feature>
<dbReference type="RefSeq" id="WP_150417764.1">
    <property type="nucleotide sequence ID" value="NZ_VYRZ01000001.1"/>
</dbReference>
<comment type="caution">
    <text evidence="2">The sequence shown here is derived from an EMBL/GenBank/DDBJ whole genome shotgun (WGS) entry which is preliminary data.</text>
</comment>
<feature type="transmembrane region" description="Helical" evidence="1">
    <location>
        <begin position="143"/>
        <end position="169"/>
    </location>
</feature>
<dbReference type="CDD" id="cd06530">
    <property type="entry name" value="S26_SPase_I"/>
    <property type="match status" value="1"/>
</dbReference>
<keyword evidence="1" id="KW-1133">Transmembrane helix</keyword>
<gene>
    <name evidence="2" type="ORF">F6B42_01180</name>
</gene>
<evidence type="ECO:0000256" key="1">
    <source>
        <dbReference type="SAM" id="Phobius"/>
    </source>
</evidence>
<dbReference type="Proteomes" id="UP000327039">
    <property type="component" value="Unassembled WGS sequence"/>
</dbReference>
<evidence type="ECO:0000313" key="2">
    <source>
        <dbReference type="EMBL" id="KAA9089144.1"/>
    </source>
</evidence>
<keyword evidence="1" id="KW-0812">Transmembrane</keyword>
<protein>
    <submittedName>
        <fullName evidence="2">S26 family signal peptidase</fullName>
    </submittedName>
</protein>
<dbReference type="AlphaFoldDB" id="A0A5J5IST3"/>
<keyword evidence="3" id="KW-1185">Reference proteome</keyword>
<dbReference type="GO" id="GO:0006465">
    <property type="term" value="P:signal peptide processing"/>
    <property type="evidence" value="ECO:0007669"/>
    <property type="project" value="InterPro"/>
</dbReference>
<name>A0A5J5IST3_9MICO</name>
<dbReference type="EMBL" id="VYRZ01000001">
    <property type="protein sequence ID" value="KAA9089144.1"/>
    <property type="molecule type" value="Genomic_DNA"/>
</dbReference>
<dbReference type="OrthoDB" id="3790724at2"/>
<reference evidence="3" key="1">
    <citation type="submission" date="2019-09" db="EMBL/GenBank/DDBJ databases">
        <title>Mumia zhuanghuii sp. nov. isolated from the intestinal contents of plateau pika (Ochotona curzoniae) in the Qinghai-Tibet plateau of China.</title>
        <authorList>
            <person name="Tian Z."/>
        </authorList>
    </citation>
    <scope>NUCLEOTIDE SEQUENCE [LARGE SCALE GENOMIC DNA]</scope>
    <source>
        <strain evidence="3">DSM 25564</strain>
    </source>
</reference>
<dbReference type="GO" id="GO:0004252">
    <property type="term" value="F:serine-type endopeptidase activity"/>
    <property type="evidence" value="ECO:0007669"/>
    <property type="project" value="InterPro"/>
</dbReference>
<accession>A0A5J5IST3</accession>
<evidence type="ECO:0000313" key="3">
    <source>
        <dbReference type="Proteomes" id="UP000327039"/>
    </source>
</evidence>
<keyword evidence="1" id="KW-0472">Membrane</keyword>
<dbReference type="InterPro" id="IPR019533">
    <property type="entry name" value="Peptidase_S26"/>
</dbReference>